<name>A0ABW0HA47_9HYPH</name>
<evidence type="ECO:0000256" key="5">
    <source>
        <dbReference type="ARBA" id="ARBA00023136"/>
    </source>
</evidence>
<evidence type="ECO:0000313" key="7">
    <source>
        <dbReference type="EMBL" id="MFC5393212.1"/>
    </source>
</evidence>
<evidence type="ECO:0000256" key="1">
    <source>
        <dbReference type="ARBA" id="ARBA00004651"/>
    </source>
</evidence>
<keyword evidence="8" id="KW-1185">Reference proteome</keyword>
<dbReference type="RefSeq" id="WP_291674759.1">
    <property type="nucleotide sequence ID" value="NZ_JBHSLV010000019.1"/>
</dbReference>
<feature type="transmembrane region" description="Helical" evidence="6">
    <location>
        <begin position="180"/>
        <end position="198"/>
    </location>
</feature>
<keyword evidence="4 6" id="KW-1133">Transmembrane helix</keyword>
<feature type="transmembrane region" description="Helical" evidence="6">
    <location>
        <begin position="113"/>
        <end position="131"/>
    </location>
</feature>
<protein>
    <submittedName>
        <fullName evidence="7">LysE family translocator</fullName>
    </submittedName>
</protein>
<keyword evidence="2" id="KW-1003">Cell membrane</keyword>
<dbReference type="PANTHER" id="PTHR30086">
    <property type="entry name" value="ARGININE EXPORTER PROTEIN ARGO"/>
    <property type="match status" value="1"/>
</dbReference>
<keyword evidence="5 6" id="KW-0472">Membrane</keyword>
<dbReference type="PANTHER" id="PTHR30086:SF20">
    <property type="entry name" value="ARGININE EXPORTER PROTEIN ARGO-RELATED"/>
    <property type="match status" value="1"/>
</dbReference>
<sequence>MTAPQIAALLVFLFPLAYSPGPGNSFFAAIGASGGLASAWPALIGYHAATFVVTLAIGAGLGLTLLTNPTVAGALKLAGAFYVAGIGVMFLKAAPSDGDAGRGPMRASLLDGAAVLVFNPKAYLIIALMFTQFLPEQASLATLLTITAVFTINNLLAFVIWTLLGLAIGRLIASRMSGRLVNLVFGGCLIGVAAWMALS</sequence>
<comment type="caution">
    <text evidence="7">The sequence shown here is derived from an EMBL/GenBank/DDBJ whole genome shotgun (WGS) entry which is preliminary data.</text>
</comment>
<evidence type="ECO:0000256" key="3">
    <source>
        <dbReference type="ARBA" id="ARBA00022692"/>
    </source>
</evidence>
<feature type="transmembrane region" description="Helical" evidence="6">
    <location>
        <begin position="44"/>
        <end position="66"/>
    </location>
</feature>
<gene>
    <name evidence="7" type="ORF">ACFPPC_11255</name>
</gene>
<evidence type="ECO:0000256" key="2">
    <source>
        <dbReference type="ARBA" id="ARBA00022475"/>
    </source>
</evidence>
<keyword evidence="3 6" id="KW-0812">Transmembrane</keyword>
<feature type="transmembrane region" description="Helical" evidence="6">
    <location>
        <begin position="143"/>
        <end position="168"/>
    </location>
</feature>
<accession>A0ABW0HA47</accession>
<evidence type="ECO:0000256" key="6">
    <source>
        <dbReference type="SAM" id="Phobius"/>
    </source>
</evidence>
<dbReference type="Proteomes" id="UP001596104">
    <property type="component" value="Unassembled WGS sequence"/>
</dbReference>
<evidence type="ECO:0000313" key="8">
    <source>
        <dbReference type="Proteomes" id="UP001596104"/>
    </source>
</evidence>
<organism evidence="7 8">
    <name type="scientific">Bosea vestrisii</name>
    <dbReference type="NCBI Taxonomy" id="151416"/>
    <lineage>
        <taxon>Bacteria</taxon>
        <taxon>Pseudomonadati</taxon>
        <taxon>Pseudomonadota</taxon>
        <taxon>Alphaproteobacteria</taxon>
        <taxon>Hyphomicrobiales</taxon>
        <taxon>Boseaceae</taxon>
        <taxon>Bosea</taxon>
    </lineage>
</organism>
<dbReference type="EMBL" id="JBHSLV010000019">
    <property type="protein sequence ID" value="MFC5393212.1"/>
    <property type="molecule type" value="Genomic_DNA"/>
</dbReference>
<reference evidence="8" key="1">
    <citation type="journal article" date="2019" name="Int. J. Syst. Evol. Microbiol.">
        <title>The Global Catalogue of Microorganisms (GCM) 10K type strain sequencing project: providing services to taxonomists for standard genome sequencing and annotation.</title>
        <authorList>
            <consortium name="The Broad Institute Genomics Platform"/>
            <consortium name="The Broad Institute Genome Sequencing Center for Infectious Disease"/>
            <person name="Wu L."/>
            <person name="Ma J."/>
        </authorList>
    </citation>
    <scope>NUCLEOTIDE SEQUENCE [LARGE SCALE GENOMIC DNA]</scope>
    <source>
        <strain evidence="8">CGMCC 1.16326</strain>
    </source>
</reference>
<dbReference type="Pfam" id="PF01810">
    <property type="entry name" value="LysE"/>
    <property type="match status" value="1"/>
</dbReference>
<proteinExistence type="predicted"/>
<dbReference type="InterPro" id="IPR001123">
    <property type="entry name" value="LeuE-type"/>
</dbReference>
<comment type="subcellular location">
    <subcellularLocation>
        <location evidence="1">Cell membrane</location>
        <topology evidence="1">Multi-pass membrane protein</topology>
    </subcellularLocation>
</comment>
<evidence type="ECO:0000256" key="4">
    <source>
        <dbReference type="ARBA" id="ARBA00022989"/>
    </source>
</evidence>